<reference evidence="2" key="1">
    <citation type="journal article" date="2023" name="GigaByte">
        <title>Genome assembly of the bearded iris, Iris pallida Lam.</title>
        <authorList>
            <person name="Bruccoleri R.E."/>
            <person name="Oakeley E.J."/>
            <person name="Faust A.M.E."/>
            <person name="Altorfer M."/>
            <person name="Dessus-Babus S."/>
            <person name="Burckhardt D."/>
            <person name="Oertli M."/>
            <person name="Naumann U."/>
            <person name="Petersen F."/>
            <person name="Wong J."/>
        </authorList>
    </citation>
    <scope>NUCLEOTIDE SEQUENCE</scope>
    <source>
        <strain evidence="2">GSM-AAB239-AS_SAM_17_03QT</strain>
    </source>
</reference>
<sequence>MNGKMIGSKPLHVAIAQRKEDRRARLQAQFSQMRPVVIPANIAPRMPVYPHGAPGLGNNCFMVQAPPALIRPQQFGYQQPPIPGMRPGGAPKANFFVPMVQQGQQPQRPGGRRAGGGPGANASAADDSKGWSGLSLSFRPQHARCSNVWFSWWNAFCSL</sequence>
<evidence type="ECO:0000313" key="3">
    <source>
        <dbReference type="Proteomes" id="UP001140949"/>
    </source>
</evidence>
<comment type="caution">
    <text evidence="2">The sequence shown here is derived from an EMBL/GenBank/DDBJ whole genome shotgun (WGS) entry which is preliminary data.</text>
</comment>
<dbReference type="AlphaFoldDB" id="A0AAX6FS19"/>
<reference evidence="2" key="2">
    <citation type="submission" date="2023-04" db="EMBL/GenBank/DDBJ databases">
        <authorList>
            <person name="Bruccoleri R.E."/>
            <person name="Oakeley E.J."/>
            <person name="Faust A.-M."/>
            <person name="Dessus-Babus S."/>
            <person name="Altorfer M."/>
            <person name="Burckhardt D."/>
            <person name="Oertli M."/>
            <person name="Naumann U."/>
            <person name="Petersen F."/>
            <person name="Wong J."/>
        </authorList>
    </citation>
    <scope>NUCLEOTIDE SEQUENCE</scope>
    <source>
        <strain evidence="2">GSM-AAB239-AS_SAM_17_03QT</strain>
        <tissue evidence="2">Leaf</tissue>
    </source>
</reference>
<keyword evidence="3" id="KW-1185">Reference proteome</keyword>
<evidence type="ECO:0000256" key="1">
    <source>
        <dbReference type="SAM" id="MobiDB-lite"/>
    </source>
</evidence>
<feature type="region of interest" description="Disordered" evidence="1">
    <location>
        <begin position="102"/>
        <end position="127"/>
    </location>
</feature>
<dbReference type="EMBL" id="JANAVB010026964">
    <property type="protein sequence ID" value="KAJ6818818.1"/>
    <property type="molecule type" value="Genomic_DNA"/>
</dbReference>
<name>A0AAX6FS19_IRIPA</name>
<protein>
    <submittedName>
        <fullName evidence="2">Polyadenylate-binding protein 8-like</fullName>
    </submittedName>
</protein>
<evidence type="ECO:0000313" key="2">
    <source>
        <dbReference type="EMBL" id="KAJ6818818.1"/>
    </source>
</evidence>
<dbReference type="Proteomes" id="UP001140949">
    <property type="component" value="Unassembled WGS sequence"/>
</dbReference>
<accession>A0AAX6FS19</accession>
<organism evidence="2 3">
    <name type="scientific">Iris pallida</name>
    <name type="common">Sweet iris</name>
    <dbReference type="NCBI Taxonomy" id="29817"/>
    <lineage>
        <taxon>Eukaryota</taxon>
        <taxon>Viridiplantae</taxon>
        <taxon>Streptophyta</taxon>
        <taxon>Embryophyta</taxon>
        <taxon>Tracheophyta</taxon>
        <taxon>Spermatophyta</taxon>
        <taxon>Magnoliopsida</taxon>
        <taxon>Liliopsida</taxon>
        <taxon>Asparagales</taxon>
        <taxon>Iridaceae</taxon>
        <taxon>Iridoideae</taxon>
        <taxon>Irideae</taxon>
        <taxon>Iris</taxon>
    </lineage>
</organism>
<proteinExistence type="predicted"/>
<gene>
    <name evidence="2" type="ORF">M6B38_131500</name>
</gene>